<accession>A0ABR2I4S3</accession>
<dbReference type="InterPro" id="IPR008271">
    <property type="entry name" value="Ser/Thr_kinase_AS"/>
</dbReference>
<protein>
    <recommendedName>
        <fullName evidence="2">Protein kinase domain-containing protein</fullName>
    </recommendedName>
</protein>
<gene>
    <name evidence="3" type="ORF">M9Y10_015755</name>
</gene>
<dbReference type="EMBL" id="JAPFFF010000020">
    <property type="protein sequence ID" value="KAK8857351.1"/>
    <property type="molecule type" value="Genomic_DNA"/>
</dbReference>
<dbReference type="PANTHER" id="PTHR44167">
    <property type="entry name" value="OVARIAN-SPECIFIC SERINE/THREONINE-PROTEIN KINASE LOK-RELATED"/>
    <property type="match status" value="1"/>
</dbReference>
<dbReference type="PROSITE" id="PS00108">
    <property type="entry name" value="PROTEIN_KINASE_ST"/>
    <property type="match status" value="1"/>
</dbReference>
<organism evidence="3 4">
    <name type="scientific">Tritrichomonas musculus</name>
    <dbReference type="NCBI Taxonomy" id="1915356"/>
    <lineage>
        <taxon>Eukaryota</taxon>
        <taxon>Metamonada</taxon>
        <taxon>Parabasalia</taxon>
        <taxon>Tritrichomonadida</taxon>
        <taxon>Tritrichomonadidae</taxon>
        <taxon>Tritrichomonas</taxon>
    </lineage>
</organism>
<evidence type="ECO:0000259" key="2">
    <source>
        <dbReference type="PROSITE" id="PS50011"/>
    </source>
</evidence>
<dbReference type="Proteomes" id="UP001470230">
    <property type="component" value="Unassembled WGS sequence"/>
</dbReference>
<evidence type="ECO:0000313" key="4">
    <source>
        <dbReference type="Proteomes" id="UP001470230"/>
    </source>
</evidence>
<reference evidence="3 4" key="1">
    <citation type="submission" date="2024-04" db="EMBL/GenBank/DDBJ databases">
        <title>Tritrichomonas musculus Genome.</title>
        <authorList>
            <person name="Alves-Ferreira E."/>
            <person name="Grigg M."/>
            <person name="Lorenzi H."/>
            <person name="Galac M."/>
        </authorList>
    </citation>
    <scope>NUCLEOTIDE SEQUENCE [LARGE SCALE GENOMIC DNA]</scope>
    <source>
        <strain evidence="3 4">EAF2021</strain>
    </source>
</reference>
<evidence type="ECO:0000313" key="3">
    <source>
        <dbReference type="EMBL" id="KAK8857351.1"/>
    </source>
</evidence>
<name>A0ABR2I4S3_9EUKA</name>
<feature type="domain" description="Protein kinase" evidence="2">
    <location>
        <begin position="40"/>
        <end position="306"/>
    </location>
</feature>
<feature type="region of interest" description="Disordered" evidence="1">
    <location>
        <begin position="1"/>
        <end position="23"/>
    </location>
</feature>
<dbReference type="SMART" id="SM00220">
    <property type="entry name" value="S_TKc"/>
    <property type="match status" value="1"/>
</dbReference>
<comment type="caution">
    <text evidence="3">The sequence shown here is derived from an EMBL/GenBank/DDBJ whole genome shotgun (WGS) entry which is preliminary data.</text>
</comment>
<dbReference type="InterPro" id="IPR000719">
    <property type="entry name" value="Prot_kinase_dom"/>
</dbReference>
<evidence type="ECO:0000256" key="1">
    <source>
        <dbReference type="SAM" id="MobiDB-lite"/>
    </source>
</evidence>
<keyword evidence="4" id="KW-1185">Reference proteome</keyword>
<dbReference type="Pfam" id="PF00069">
    <property type="entry name" value="Pkinase"/>
    <property type="match status" value="1"/>
</dbReference>
<proteinExistence type="predicted"/>
<dbReference type="Gene3D" id="1.10.510.10">
    <property type="entry name" value="Transferase(Phosphotransferase) domain 1"/>
    <property type="match status" value="1"/>
</dbReference>
<dbReference type="PANTHER" id="PTHR44167:SF24">
    <property type="entry name" value="SERINE_THREONINE-PROTEIN KINASE CHK2"/>
    <property type="match status" value="1"/>
</dbReference>
<dbReference type="InterPro" id="IPR011009">
    <property type="entry name" value="Kinase-like_dom_sf"/>
</dbReference>
<dbReference type="SUPFAM" id="SSF56112">
    <property type="entry name" value="Protein kinase-like (PK-like)"/>
    <property type="match status" value="1"/>
</dbReference>
<sequence length="340" mass="40000">MGNILSKNQNIEKKSDENDYSDDNEINKLNKTCKLKKIPYYFSEQIRFNSFNPVFVAYEVRFKRTYNEKTPRYAIKPISSESKLEQIKIQKEFEIMTLLSGVPNIVPIIDSFQLPFRGQNHQFLVMKYYENTDLFEYIKNKPSMTEDEKCLIIFQILQILQSLKLRKIVHNDIKLENFLIDSILPLTIHLTDFGLSEIIDQKSTQFRGTKCFMAPEILNGEPHDYSADIWSLGVNLFLMLFNCFPFDYDERDMENANMFIACIEYYELNRPCGKVSDEAWECVSRMLVKDPSKRITVEEALKLNWFRNIEYQKEESKKIASVYLEEAQSASKVLSGEMEE</sequence>
<dbReference type="PROSITE" id="PS50011">
    <property type="entry name" value="PROTEIN_KINASE_DOM"/>
    <property type="match status" value="1"/>
</dbReference>